<evidence type="ECO:0000256" key="1">
    <source>
        <dbReference type="ARBA" id="ARBA00004167"/>
    </source>
</evidence>
<keyword evidence="10 14" id="KW-0472">Membrane</keyword>
<feature type="region of interest" description="Disordered" evidence="13">
    <location>
        <begin position="638"/>
        <end position="668"/>
    </location>
</feature>
<dbReference type="Proteomes" id="UP000639772">
    <property type="component" value="Chromosome 12"/>
</dbReference>
<protein>
    <recommendedName>
        <fullName evidence="16">Protein kinase domain-containing protein</fullName>
    </recommendedName>
</protein>
<evidence type="ECO:0000256" key="10">
    <source>
        <dbReference type="ARBA" id="ARBA00023136"/>
    </source>
</evidence>
<dbReference type="InterPro" id="IPR008271">
    <property type="entry name" value="Ser/Thr_kinase_AS"/>
</dbReference>
<keyword evidence="2" id="KW-0723">Serine/threonine-protein kinase</keyword>
<dbReference type="PROSITE" id="PS00108">
    <property type="entry name" value="PROTEIN_KINASE_ST"/>
    <property type="match status" value="1"/>
</dbReference>
<dbReference type="Pfam" id="PF00069">
    <property type="entry name" value="Pkinase"/>
    <property type="match status" value="1"/>
</dbReference>
<evidence type="ECO:0000256" key="12">
    <source>
        <dbReference type="PROSITE-ProRule" id="PRU10141"/>
    </source>
</evidence>
<evidence type="ECO:0000256" key="5">
    <source>
        <dbReference type="ARBA" id="ARBA00022729"/>
    </source>
</evidence>
<evidence type="ECO:0000256" key="8">
    <source>
        <dbReference type="ARBA" id="ARBA00022840"/>
    </source>
</evidence>
<keyword evidence="3" id="KW-0808">Transferase</keyword>
<dbReference type="InterPro" id="IPR011009">
    <property type="entry name" value="Kinase-like_dom_sf"/>
</dbReference>
<evidence type="ECO:0000256" key="13">
    <source>
        <dbReference type="SAM" id="MobiDB-lite"/>
    </source>
</evidence>
<feature type="compositionally biased region" description="Polar residues" evidence="13">
    <location>
        <begin position="649"/>
        <end position="668"/>
    </location>
</feature>
<comment type="subcellular location">
    <subcellularLocation>
        <location evidence="1">Membrane</location>
        <topology evidence="1">Single-pass membrane protein</topology>
    </subcellularLocation>
</comment>
<evidence type="ECO:0000256" key="3">
    <source>
        <dbReference type="ARBA" id="ARBA00022679"/>
    </source>
</evidence>
<keyword evidence="7" id="KW-0418">Kinase</keyword>
<sequence>MAKFLCCHTQMSDSNIVVYLTILSLLRPVITSSCPRQKYTCGQTTLDIEFPFFVNNSDTECSGIHFIQCLDLVPLVIFNRTGNLYPVTNISYPERTITIQDLNLSGYFRGSDCVFVYDFRNPVPNFAVNSFSLPLNSGEAFFNCKRDYDFSRDIFLSSYGLSPCKSYSIHYSADFGPRKFTGLPSYCSSSRDLWFQWKLSFGGGKDGSETSLLASGFLPHWMRHHDCFSCEFVASGNCSGIGGDPSCRCGSICPGKEDHKRIIIGTSIAVGIALVSILCCIALFRCRRLKQKQLHLASSSKGRPYHGKEHECIGYPYHTQIFSFEELSEATNNFNTAMEIGDGGFGTVYKGKLRDGRAVAVKRLYKSNTKRTEQFANEISILSRLRHQNLVPLYGCTSPTSPELLLVFELMPNGTVADHLHGSRAAEGCLTWPIRLSIAVDAASALAYLHSVDPPIIHRDVKTGNLLVDAEFHVKVADFGLSRLFPRDGSTHISTEPQGTPGYLDPEYNRSYQLTDRSDVYSFGVVLAELVSSKLAVDLRRDRAEVNLSNFAVNRIQNGNLEDLVDRSLGYDSEEVTRKSMKMVAELAFRCLQVDREMRPAVKEVLEVLTGLQTMVSSESKVGHFVERVVYDVALDDEGCRKKSPPSPDTGTEQCARSNSTIPSSSSQ</sequence>
<dbReference type="PANTHER" id="PTHR46008">
    <property type="entry name" value="LEAF RUST 10 DISEASE-RESISTANCE LOCUS RECEPTOR-LIKE PROTEIN KINASE-LIKE 1.4"/>
    <property type="match status" value="1"/>
</dbReference>
<dbReference type="Gene3D" id="3.30.200.20">
    <property type="entry name" value="Phosphorylase Kinase, domain 1"/>
    <property type="match status" value="1"/>
</dbReference>
<feature type="chain" id="PRO_5032940707" description="Protein kinase domain-containing protein" evidence="15">
    <location>
        <begin position="32"/>
        <end position="668"/>
    </location>
</feature>
<proteinExistence type="predicted"/>
<dbReference type="OrthoDB" id="4062651at2759"/>
<evidence type="ECO:0000256" key="9">
    <source>
        <dbReference type="ARBA" id="ARBA00022989"/>
    </source>
</evidence>
<dbReference type="InterPro" id="IPR017441">
    <property type="entry name" value="Protein_kinase_ATP_BS"/>
</dbReference>
<evidence type="ECO:0000256" key="7">
    <source>
        <dbReference type="ARBA" id="ARBA00022777"/>
    </source>
</evidence>
<dbReference type="SMART" id="SM00220">
    <property type="entry name" value="S_TKc"/>
    <property type="match status" value="1"/>
</dbReference>
<dbReference type="PANTHER" id="PTHR46008:SF2">
    <property type="entry name" value="LEAF RUST 10 DISEASE-RESISTANCE LOCUS RECEPTOR-LIKE PROTEIN KINASE-LIKE 1.4"/>
    <property type="match status" value="1"/>
</dbReference>
<feature type="transmembrane region" description="Helical" evidence="14">
    <location>
        <begin position="262"/>
        <end position="284"/>
    </location>
</feature>
<dbReference type="InterPro" id="IPR000719">
    <property type="entry name" value="Prot_kinase_dom"/>
</dbReference>
<evidence type="ECO:0000259" key="16">
    <source>
        <dbReference type="PROSITE" id="PS50011"/>
    </source>
</evidence>
<gene>
    <name evidence="17" type="ORF">HPP92_022845</name>
</gene>
<evidence type="ECO:0000256" key="6">
    <source>
        <dbReference type="ARBA" id="ARBA00022741"/>
    </source>
</evidence>
<reference evidence="17 18" key="1">
    <citation type="journal article" date="2020" name="Nat. Food">
        <title>A phased Vanilla planifolia genome enables genetic improvement of flavour and production.</title>
        <authorList>
            <person name="Hasing T."/>
            <person name="Tang H."/>
            <person name="Brym M."/>
            <person name="Khazi F."/>
            <person name="Huang T."/>
            <person name="Chambers A.H."/>
        </authorList>
    </citation>
    <scope>NUCLEOTIDE SEQUENCE [LARGE SCALE GENOMIC DNA]</scope>
    <source>
        <tissue evidence="17">Leaf</tissue>
    </source>
</reference>
<keyword evidence="8 12" id="KW-0067">ATP-binding</keyword>
<dbReference type="SUPFAM" id="SSF56112">
    <property type="entry name" value="Protein kinase-like (PK-like)"/>
    <property type="match status" value="1"/>
</dbReference>
<dbReference type="Gene3D" id="1.10.510.10">
    <property type="entry name" value="Transferase(Phosphotransferase) domain 1"/>
    <property type="match status" value="1"/>
</dbReference>
<name>A0A835Q1D8_VANPL</name>
<keyword evidence="9 14" id="KW-1133">Transmembrane helix</keyword>
<keyword evidence="11" id="KW-0325">Glycoprotein</keyword>
<feature type="binding site" evidence="12">
    <location>
        <position position="362"/>
    </location>
    <ligand>
        <name>ATP</name>
        <dbReference type="ChEBI" id="CHEBI:30616"/>
    </ligand>
</feature>
<dbReference type="CDD" id="cd14066">
    <property type="entry name" value="STKc_IRAK"/>
    <property type="match status" value="1"/>
</dbReference>
<dbReference type="EMBL" id="JADCNM010000012">
    <property type="protein sequence ID" value="KAG0459717.1"/>
    <property type="molecule type" value="Genomic_DNA"/>
</dbReference>
<dbReference type="PROSITE" id="PS00107">
    <property type="entry name" value="PROTEIN_KINASE_ATP"/>
    <property type="match status" value="1"/>
</dbReference>
<evidence type="ECO:0000313" key="17">
    <source>
        <dbReference type="EMBL" id="KAG0459717.1"/>
    </source>
</evidence>
<dbReference type="FunFam" id="3.30.200.20:FF:000039">
    <property type="entry name" value="receptor-like protein kinase FERONIA"/>
    <property type="match status" value="1"/>
</dbReference>
<evidence type="ECO:0000256" key="2">
    <source>
        <dbReference type="ARBA" id="ARBA00022527"/>
    </source>
</evidence>
<keyword evidence="5 15" id="KW-0732">Signal</keyword>
<dbReference type="PROSITE" id="PS50011">
    <property type="entry name" value="PROTEIN_KINASE_DOM"/>
    <property type="match status" value="1"/>
</dbReference>
<keyword evidence="4 14" id="KW-0812">Transmembrane</keyword>
<evidence type="ECO:0000256" key="4">
    <source>
        <dbReference type="ARBA" id="ARBA00022692"/>
    </source>
</evidence>
<feature type="domain" description="Protein kinase" evidence="16">
    <location>
        <begin position="334"/>
        <end position="616"/>
    </location>
</feature>
<feature type="signal peptide" evidence="15">
    <location>
        <begin position="1"/>
        <end position="31"/>
    </location>
</feature>
<evidence type="ECO:0000313" key="18">
    <source>
        <dbReference type="Proteomes" id="UP000639772"/>
    </source>
</evidence>
<dbReference type="GO" id="GO:0004674">
    <property type="term" value="F:protein serine/threonine kinase activity"/>
    <property type="evidence" value="ECO:0007669"/>
    <property type="project" value="UniProtKB-KW"/>
</dbReference>
<evidence type="ECO:0000256" key="11">
    <source>
        <dbReference type="ARBA" id="ARBA00023180"/>
    </source>
</evidence>
<evidence type="ECO:0000256" key="15">
    <source>
        <dbReference type="SAM" id="SignalP"/>
    </source>
</evidence>
<comment type="caution">
    <text evidence="17">The sequence shown here is derived from an EMBL/GenBank/DDBJ whole genome shotgun (WGS) entry which is preliminary data.</text>
</comment>
<dbReference type="FunFam" id="1.10.510.10:FF:000161">
    <property type="entry name" value="Wall-associated receptor kinase-like 20"/>
    <property type="match status" value="1"/>
</dbReference>
<accession>A0A835Q1D8</accession>
<organism evidence="17 18">
    <name type="scientific">Vanilla planifolia</name>
    <name type="common">Vanilla</name>
    <dbReference type="NCBI Taxonomy" id="51239"/>
    <lineage>
        <taxon>Eukaryota</taxon>
        <taxon>Viridiplantae</taxon>
        <taxon>Streptophyta</taxon>
        <taxon>Embryophyta</taxon>
        <taxon>Tracheophyta</taxon>
        <taxon>Spermatophyta</taxon>
        <taxon>Magnoliopsida</taxon>
        <taxon>Liliopsida</taxon>
        <taxon>Asparagales</taxon>
        <taxon>Orchidaceae</taxon>
        <taxon>Vanilloideae</taxon>
        <taxon>Vanilleae</taxon>
        <taxon>Vanilla</taxon>
    </lineage>
</organism>
<evidence type="ECO:0000256" key="14">
    <source>
        <dbReference type="SAM" id="Phobius"/>
    </source>
</evidence>
<keyword evidence="6 12" id="KW-0547">Nucleotide-binding</keyword>
<dbReference type="GO" id="GO:0005524">
    <property type="term" value="F:ATP binding"/>
    <property type="evidence" value="ECO:0007669"/>
    <property type="project" value="UniProtKB-UniRule"/>
</dbReference>
<dbReference type="AlphaFoldDB" id="A0A835Q1D8"/>
<dbReference type="GO" id="GO:0005886">
    <property type="term" value="C:plasma membrane"/>
    <property type="evidence" value="ECO:0007669"/>
    <property type="project" value="UniProtKB-ARBA"/>
</dbReference>